<dbReference type="Pfam" id="PF13857">
    <property type="entry name" value="Ank_5"/>
    <property type="match status" value="1"/>
</dbReference>
<dbReference type="EMBL" id="JAPUFD010000012">
    <property type="protein sequence ID" value="MDI1490778.1"/>
    <property type="molecule type" value="Genomic_DNA"/>
</dbReference>
<feature type="domain" description="VPS9" evidence="3">
    <location>
        <begin position="337"/>
        <end position="501"/>
    </location>
</feature>
<comment type="caution">
    <text evidence="4">The sequence shown here is derived from an EMBL/GenBank/DDBJ whole genome shotgun (WGS) entry which is preliminary data.</text>
</comment>
<feature type="region of interest" description="Disordered" evidence="2">
    <location>
        <begin position="220"/>
        <end position="262"/>
    </location>
</feature>
<dbReference type="GO" id="GO:0045022">
    <property type="term" value="P:early endosome to late endosome transport"/>
    <property type="evidence" value="ECO:0007669"/>
    <property type="project" value="TreeGrafter"/>
</dbReference>
<dbReference type="GO" id="GO:0030133">
    <property type="term" value="C:transport vesicle"/>
    <property type="evidence" value="ECO:0007669"/>
    <property type="project" value="TreeGrafter"/>
</dbReference>
<dbReference type="InterPro" id="IPR003123">
    <property type="entry name" value="VPS9"/>
</dbReference>
<gene>
    <name evidence="4" type="ORF">OHK93_001982</name>
</gene>
<feature type="compositionally biased region" description="Basic and acidic residues" evidence="2">
    <location>
        <begin position="161"/>
        <end position="171"/>
    </location>
</feature>
<evidence type="ECO:0000256" key="1">
    <source>
        <dbReference type="ARBA" id="ARBA00007428"/>
    </source>
</evidence>
<dbReference type="InterPro" id="IPR036770">
    <property type="entry name" value="Ankyrin_rpt-contain_sf"/>
</dbReference>
<dbReference type="InterPro" id="IPR002110">
    <property type="entry name" value="Ankyrin_rpt"/>
</dbReference>
<keyword evidence="5" id="KW-1185">Reference proteome</keyword>
<dbReference type="Gene3D" id="1.20.1050.80">
    <property type="entry name" value="VPS9 domain"/>
    <property type="match status" value="1"/>
</dbReference>
<dbReference type="InterPro" id="IPR036871">
    <property type="entry name" value="PX_dom_sf"/>
</dbReference>
<dbReference type="CDD" id="cd06093">
    <property type="entry name" value="PX_domain"/>
    <property type="match status" value="1"/>
</dbReference>
<evidence type="ECO:0000259" key="3">
    <source>
        <dbReference type="PROSITE" id="PS51205"/>
    </source>
</evidence>
<dbReference type="GO" id="GO:0097422">
    <property type="term" value="C:tubular endosome"/>
    <property type="evidence" value="ECO:0007669"/>
    <property type="project" value="TreeGrafter"/>
</dbReference>
<protein>
    <recommendedName>
        <fullName evidence="3">VPS9 domain-containing protein</fullName>
    </recommendedName>
</protein>
<evidence type="ECO:0000313" key="4">
    <source>
        <dbReference type="EMBL" id="MDI1490778.1"/>
    </source>
</evidence>
<dbReference type="SUPFAM" id="SSF109993">
    <property type="entry name" value="VPS9 domain"/>
    <property type="match status" value="1"/>
</dbReference>
<dbReference type="Gene3D" id="1.25.40.20">
    <property type="entry name" value="Ankyrin repeat-containing domain"/>
    <property type="match status" value="1"/>
</dbReference>
<dbReference type="GO" id="GO:0005886">
    <property type="term" value="C:plasma membrane"/>
    <property type="evidence" value="ECO:0007669"/>
    <property type="project" value="TreeGrafter"/>
</dbReference>
<dbReference type="GO" id="GO:0035091">
    <property type="term" value="F:phosphatidylinositol binding"/>
    <property type="evidence" value="ECO:0007669"/>
    <property type="project" value="InterPro"/>
</dbReference>
<name>A0AA43QTV4_9LECA</name>
<accession>A0AA43QTV4</accession>
<comment type="similarity">
    <text evidence="1">Belongs to the UPF0507 family.</text>
</comment>
<dbReference type="SUPFAM" id="SSF48403">
    <property type="entry name" value="Ankyrin repeat"/>
    <property type="match status" value="1"/>
</dbReference>
<dbReference type="Gene3D" id="3.30.1520.10">
    <property type="entry name" value="Phox-like domain"/>
    <property type="match status" value="1"/>
</dbReference>
<evidence type="ECO:0000256" key="2">
    <source>
        <dbReference type="SAM" id="MobiDB-lite"/>
    </source>
</evidence>
<feature type="region of interest" description="Disordered" evidence="2">
    <location>
        <begin position="536"/>
        <end position="555"/>
    </location>
</feature>
<dbReference type="InterPro" id="IPR037191">
    <property type="entry name" value="VPS9_dom_sf"/>
</dbReference>
<proteinExistence type="inferred from homology"/>
<dbReference type="InterPro" id="IPR051248">
    <property type="entry name" value="UPF0507/Ank_repeat_27"/>
</dbReference>
<organism evidence="4 5">
    <name type="scientific">Ramalina farinacea</name>
    <dbReference type="NCBI Taxonomy" id="258253"/>
    <lineage>
        <taxon>Eukaryota</taxon>
        <taxon>Fungi</taxon>
        <taxon>Dikarya</taxon>
        <taxon>Ascomycota</taxon>
        <taxon>Pezizomycotina</taxon>
        <taxon>Lecanoromycetes</taxon>
        <taxon>OSLEUM clade</taxon>
        <taxon>Lecanoromycetidae</taxon>
        <taxon>Lecanorales</taxon>
        <taxon>Lecanorineae</taxon>
        <taxon>Ramalinaceae</taxon>
        <taxon>Ramalina</taxon>
    </lineage>
</organism>
<dbReference type="PANTHER" id="PTHR24170:SF1">
    <property type="entry name" value="DOMAIN PROTEIN, PUTATIVE (AFU_ORTHOLOGUE AFUA_1G09870)-RELATED"/>
    <property type="match status" value="1"/>
</dbReference>
<feature type="region of interest" description="Disordered" evidence="2">
    <location>
        <begin position="160"/>
        <end position="183"/>
    </location>
</feature>
<evidence type="ECO:0000313" key="5">
    <source>
        <dbReference type="Proteomes" id="UP001161017"/>
    </source>
</evidence>
<feature type="compositionally biased region" description="Low complexity" evidence="2">
    <location>
        <begin position="225"/>
        <end position="248"/>
    </location>
</feature>
<dbReference type="PANTHER" id="PTHR24170">
    <property type="entry name" value="ANKYRIN REPEAT DOMAIN-CONTAINING PROTEIN 27"/>
    <property type="match status" value="1"/>
</dbReference>
<dbReference type="SUPFAM" id="SSF64268">
    <property type="entry name" value="PX domain"/>
    <property type="match status" value="1"/>
</dbReference>
<dbReference type="Proteomes" id="UP001161017">
    <property type="component" value="Unassembled WGS sequence"/>
</dbReference>
<reference evidence="4" key="1">
    <citation type="journal article" date="2023" name="Genome Biol. Evol.">
        <title>First Whole Genome Sequence and Flow Cytometry Genome Size Data for the Lichen-Forming Fungus Ramalina farinacea (Ascomycota).</title>
        <authorList>
            <person name="Llewellyn T."/>
            <person name="Mian S."/>
            <person name="Hill R."/>
            <person name="Leitch I.J."/>
            <person name="Gaya E."/>
        </authorList>
    </citation>
    <scope>NUCLEOTIDE SEQUENCE</scope>
    <source>
        <strain evidence="4">LIQ254RAFAR</strain>
    </source>
</reference>
<dbReference type="Pfam" id="PF02204">
    <property type="entry name" value="VPS9"/>
    <property type="match status" value="1"/>
</dbReference>
<dbReference type="PROSITE" id="PS51205">
    <property type="entry name" value="VPS9"/>
    <property type="match status" value="1"/>
</dbReference>
<sequence>MHSINPFLRAFFKSSLVTQCNPVVNHILLVPTTECLLTGRDREAGATYADITSSEEFLASHILRISGSDQGGETNVRDSRGKAKQFNTINGRTVVVKESFVYSNKGFRNLNQAQLLSDQLYYPDSIDAQQWLVYYISRPLVGSYEPIEITPATVASALSSWKDRQDVENESPKSSSQKSDKRDVKSFSDLLNHFPMIARQMQDGLEKVFKQFNKDMNDWAPSVPSPRSSIASQTSSSSTTLKSNGSISGKYSNGHPKSPASVTSFRVNEEEDHMRRTLESAVTSAIDLFQKVDKQQLSFLGATTELTGPAVERLIERYVAEQLHDSFLFPRLCNSKKIEDCELESKVHGMQNIDVAQVGIAIEDGRRGKDRLVSNITKAAEEFRKLGVAGSPQQMLEILLTAQKLVTGQQSGLDGASAGSIDAEDGDSEKPPLQTMNADTLVSLLLVVVIRSQIRNLYARLSYMRNFIFIEDVEAGEIGYALSTLEAVLSYLSTDSAGLRKASQRNKRLWHATKSGDIATMKSIFEAPETVEDRLAKSTMQSDEGDGDHASDDELGLRNSHEYTKHHSWTSASSGQQTPIEDGYVSEGSTLAHVFPFEAAAEKKKGKRVSMDLQSISNASEYSFISRTTTLDSIMSTIEGDTSIETLAQTQNGDGSSVIMMAVEAQQRAALEYLLTLEDLYPLKMILEDTNKSGTTLLSAAIQTDPQEMIQLLLDRVFEISDDSEIRRYLCQADSRGRTAAHYLFNAPWLLLEIGGVIPWTQRDKIGQTPLSALCRSYDHPDYVEMVSAALGWAKLYQGNGKPLNLDDHTDSKGNTLLHVVNHPSLAVRLLRTCDADPNAANDRRFTPLMVGSKFGRLDMVRAFFGDPRVDVLAREARGMTAVELAKDDEIRNRIDDMVLVSNVPAPDGRVTAVVRSFFVEDGSVRMIIKSATRNPDGMIGVTTCRRSLSDFEKLARWLAAEHPASWLPSVFNFRSPFQIPSRPARAVLRDIQVRLDEFLRIMLAHSTFSGHELLWEFILFPEIQPDMMAERSRMKAELRSDNIHEEYEPVEDVQDVSSFADHARESIRSVHHSTKSVARRANSFRIGLSNQALSASLLAKSLSTCPFLPSPYFNAMQQYASVLQPYASDPHKAFLQSMLSITTTTLAMLSSLARPHALIASVVSIQKSIDRHNSSLRRSDRWPLGLLDDTRKAVHAEAGEKAVKSRRELEDVGCELAYTQQTVAAELAGWWELHAAMGRRAIRAYAKGMVVREKDRLQGMRRALRGIQLARGEQSGGDGGDGQ</sequence>
<dbReference type="GO" id="GO:0005770">
    <property type="term" value="C:late endosome"/>
    <property type="evidence" value="ECO:0007669"/>
    <property type="project" value="TreeGrafter"/>
</dbReference>
<dbReference type="GO" id="GO:0000149">
    <property type="term" value="F:SNARE binding"/>
    <property type="evidence" value="ECO:0007669"/>
    <property type="project" value="TreeGrafter"/>
</dbReference>
<dbReference type="GO" id="GO:0005085">
    <property type="term" value="F:guanyl-nucleotide exchange factor activity"/>
    <property type="evidence" value="ECO:0007669"/>
    <property type="project" value="TreeGrafter"/>
</dbReference>
<dbReference type="GO" id="GO:0005769">
    <property type="term" value="C:early endosome"/>
    <property type="evidence" value="ECO:0007669"/>
    <property type="project" value="TreeGrafter"/>
</dbReference>